<accession>A0A1F7IMR8</accession>
<dbReference type="Pfam" id="PF13692">
    <property type="entry name" value="Glyco_trans_1_4"/>
    <property type="match status" value="1"/>
</dbReference>
<feature type="domain" description="Glycosyltransferase subfamily 4-like N-terminal" evidence="1">
    <location>
        <begin position="14"/>
        <end position="160"/>
    </location>
</feature>
<dbReference type="PANTHER" id="PTHR12526:SF630">
    <property type="entry name" value="GLYCOSYLTRANSFERASE"/>
    <property type="match status" value="1"/>
</dbReference>
<dbReference type="STRING" id="1802060.A2957_00895"/>
<dbReference type="CDD" id="cd03801">
    <property type="entry name" value="GT4_PimA-like"/>
    <property type="match status" value="1"/>
</dbReference>
<dbReference type="PANTHER" id="PTHR12526">
    <property type="entry name" value="GLYCOSYLTRANSFERASE"/>
    <property type="match status" value="1"/>
</dbReference>
<dbReference type="Pfam" id="PF13439">
    <property type="entry name" value="Glyco_transf_4"/>
    <property type="match status" value="1"/>
</dbReference>
<dbReference type="Proteomes" id="UP000179072">
    <property type="component" value="Unassembled WGS sequence"/>
</dbReference>
<proteinExistence type="predicted"/>
<evidence type="ECO:0000313" key="3">
    <source>
        <dbReference type="Proteomes" id="UP000179072"/>
    </source>
</evidence>
<dbReference type="InterPro" id="IPR028098">
    <property type="entry name" value="Glyco_trans_4-like_N"/>
</dbReference>
<name>A0A1F7IMR8_9BACT</name>
<comment type="caution">
    <text evidence="2">The sequence shown here is derived from an EMBL/GenBank/DDBJ whole genome shotgun (WGS) entry which is preliminary data.</text>
</comment>
<organism evidence="2 3">
    <name type="scientific">Candidatus Roizmanbacteria bacterium RIFCSPLOWO2_01_FULL_38_11</name>
    <dbReference type="NCBI Taxonomy" id="1802060"/>
    <lineage>
        <taxon>Bacteria</taxon>
        <taxon>Candidatus Roizmaniibacteriota</taxon>
    </lineage>
</organism>
<reference evidence="2 3" key="1">
    <citation type="journal article" date="2016" name="Nat. Commun.">
        <title>Thousands of microbial genomes shed light on interconnected biogeochemical processes in an aquifer system.</title>
        <authorList>
            <person name="Anantharaman K."/>
            <person name="Brown C.T."/>
            <person name="Hug L.A."/>
            <person name="Sharon I."/>
            <person name="Castelle C.J."/>
            <person name="Probst A.J."/>
            <person name="Thomas B.C."/>
            <person name="Singh A."/>
            <person name="Wilkins M.J."/>
            <person name="Karaoz U."/>
            <person name="Brodie E.L."/>
            <person name="Williams K.H."/>
            <person name="Hubbard S.S."/>
            <person name="Banfield J.F."/>
        </authorList>
    </citation>
    <scope>NUCLEOTIDE SEQUENCE [LARGE SCALE GENOMIC DNA]</scope>
</reference>
<dbReference type="EMBL" id="MGAK01000014">
    <property type="protein sequence ID" value="OGK44600.1"/>
    <property type="molecule type" value="Genomic_DNA"/>
</dbReference>
<dbReference type="SUPFAM" id="SSF53756">
    <property type="entry name" value="UDP-Glycosyltransferase/glycogen phosphorylase"/>
    <property type="match status" value="1"/>
</dbReference>
<sequence length="339" mass="39483">MKILFLSPRFYPDIGGVETHVYRVVKELIKRGNEVVIITEGREKSSEANIIRCNFGTSGKMKKFRIWKKLWTLRSQIERADIIHCHDVFFWYLPFRFLYPSKPVVTTFHGYETVFPPERNAIRVRRMSKKLSSRTINIGEYIEKWYQTPADSVLHGGIDTIQIQHSVDIREHKNKTHHILLLGRLENDIGVNVYCEALEILEKKNIAFTFEVCGDGSLRERLQRFGKVHGFVSDPLPHIEKADIVFASSYLSIIEALSRGKKVISVYTNPLKEDYLKMSSFAKWITITDSATHIAAHIRNMHSLPTAHRYTLKKFLESMSWDHVVDIYEKLYEQAKPSR</sequence>
<protein>
    <recommendedName>
        <fullName evidence="1">Glycosyltransferase subfamily 4-like N-terminal domain-containing protein</fullName>
    </recommendedName>
</protein>
<evidence type="ECO:0000259" key="1">
    <source>
        <dbReference type="Pfam" id="PF13439"/>
    </source>
</evidence>
<evidence type="ECO:0000313" key="2">
    <source>
        <dbReference type="EMBL" id="OGK44600.1"/>
    </source>
</evidence>
<gene>
    <name evidence="2" type="ORF">A2957_00895</name>
</gene>
<dbReference type="Gene3D" id="3.40.50.2000">
    <property type="entry name" value="Glycogen Phosphorylase B"/>
    <property type="match status" value="2"/>
</dbReference>
<dbReference type="AlphaFoldDB" id="A0A1F7IMR8"/>